<dbReference type="InterPro" id="IPR050438">
    <property type="entry name" value="LMW_PTPase"/>
</dbReference>
<name>A0ABV6SFU8_AZOPA</name>
<keyword evidence="4" id="KW-0904">Protein phosphatase</keyword>
<dbReference type="PRINTS" id="PR00719">
    <property type="entry name" value="LMWPTPASE"/>
</dbReference>
<dbReference type="SMART" id="SM00226">
    <property type="entry name" value="LMWPc"/>
    <property type="match status" value="1"/>
</dbReference>
<dbReference type="Pfam" id="PF01451">
    <property type="entry name" value="LMWPc"/>
    <property type="match status" value="1"/>
</dbReference>
<evidence type="ECO:0000256" key="3">
    <source>
        <dbReference type="ARBA" id="ARBA00022801"/>
    </source>
</evidence>
<dbReference type="PANTHER" id="PTHR11717">
    <property type="entry name" value="LOW MOLECULAR WEIGHT PROTEIN TYROSINE PHOSPHATASE"/>
    <property type="match status" value="1"/>
</dbReference>
<keyword evidence="7" id="KW-1185">Reference proteome</keyword>
<gene>
    <name evidence="6" type="ORF">ACFFGX_01815</name>
</gene>
<keyword evidence="3 6" id="KW-0378">Hydrolase</keyword>
<dbReference type="EMBL" id="JBHLSS010000009">
    <property type="protein sequence ID" value="MFC0708388.1"/>
    <property type="molecule type" value="Genomic_DNA"/>
</dbReference>
<dbReference type="GO" id="GO:0004725">
    <property type="term" value="F:protein tyrosine phosphatase activity"/>
    <property type="evidence" value="ECO:0007669"/>
    <property type="project" value="UniProtKB-EC"/>
</dbReference>
<dbReference type="Proteomes" id="UP001589891">
    <property type="component" value="Unassembled WGS sequence"/>
</dbReference>
<dbReference type="InterPro" id="IPR023485">
    <property type="entry name" value="Ptyr_pPase"/>
</dbReference>
<proteinExistence type="inferred from homology"/>
<comment type="similarity">
    <text evidence="1">Belongs to the low molecular weight phosphotyrosine protein phosphatase family.</text>
</comment>
<evidence type="ECO:0000313" key="6">
    <source>
        <dbReference type="EMBL" id="MFC0708388.1"/>
    </source>
</evidence>
<reference evidence="6 7" key="1">
    <citation type="submission" date="2024-09" db="EMBL/GenBank/DDBJ databases">
        <authorList>
            <person name="Sun Q."/>
            <person name="Mori K."/>
        </authorList>
    </citation>
    <scope>NUCLEOTIDE SEQUENCE [LARGE SCALE GENOMIC DNA]</scope>
    <source>
        <strain evidence="6 7">NCAIM B.01794</strain>
    </source>
</reference>
<dbReference type="EC" id="3.1.3.48" evidence="2"/>
<dbReference type="InterPro" id="IPR017867">
    <property type="entry name" value="Tyr_phospatase_low_mol_wt"/>
</dbReference>
<organism evidence="6 7">
    <name type="scientific">Azorhizophilus paspali</name>
    <name type="common">Azotobacter paspali</name>
    <dbReference type="NCBI Taxonomy" id="69963"/>
    <lineage>
        <taxon>Bacteria</taxon>
        <taxon>Pseudomonadati</taxon>
        <taxon>Pseudomonadota</taxon>
        <taxon>Gammaproteobacteria</taxon>
        <taxon>Pseudomonadales</taxon>
        <taxon>Pseudomonadaceae</taxon>
        <taxon>Azorhizophilus</taxon>
    </lineage>
</organism>
<feature type="domain" description="Phosphotyrosine protein phosphatase I" evidence="5">
    <location>
        <begin position="1"/>
        <end position="149"/>
    </location>
</feature>
<dbReference type="PANTHER" id="PTHR11717:SF7">
    <property type="entry name" value="LOW MOLECULAR WEIGHT PHOSPHOTYROSINE PROTEIN PHOSPHATASE"/>
    <property type="match status" value="1"/>
</dbReference>
<comment type="caution">
    <text evidence="6">The sequence shown here is derived from an EMBL/GenBank/DDBJ whole genome shotgun (WGS) entry which is preliminary data.</text>
</comment>
<evidence type="ECO:0000259" key="5">
    <source>
        <dbReference type="SMART" id="SM00226"/>
    </source>
</evidence>
<dbReference type="CDD" id="cd16343">
    <property type="entry name" value="LMWPTP"/>
    <property type="match status" value="1"/>
</dbReference>
<dbReference type="Gene3D" id="3.40.50.2300">
    <property type="match status" value="1"/>
</dbReference>
<dbReference type="RefSeq" id="WP_376942300.1">
    <property type="nucleotide sequence ID" value="NZ_CP171449.1"/>
</dbReference>
<dbReference type="InterPro" id="IPR036196">
    <property type="entry name" value="Ptyr_pPase_sf"/>
</dbReference>
<sequence>MRILFVCLGNICRSPTAEGVFRQRAQAAGLGERIRIDSAGTGDWHVGKAPDIRARQAARRRGYDLDALRARQICREDFSRFDLILAMDHGNLRDLQAIRPAGAAGELDLYLRRYALGEDEVPDPYYGGEEGFERVLDLLERAGDELLAEIRGRL</sequence>
<protein>
    <recommendedName>
        <fullName evidence="2">protein-tyrosine-phosphatase</fullName>
        <ecNumber evidence="2">3.1.3.48</ecNumber>
    </recommendedName>
</protein>
<evidence type="ECO:0000256" key="2">
    <source>
        <dbReference type="ARBA" id="ARBA00013064"/>
    </source>
</evidence>
<evidence type="ECO:0000256" key="1">
    <source>
        <dbReference type="ARBA" id="ARBA00011063"/>
    </source>
</evidence>
<evidence type="ECO:0000313" key="7">
    <source>
        <dbReference type="Proteomes" id="UP001589891"/>
    </source>
</evidence>
<accession>A0ABV6SFU8</accession>
<dbReference type="SUPFAM" id="SSF52788">
    <property type="entry name" value="Phosphotyrosine protein phosphatases I"/>
    <property type="match status" value="1"/>
</dbReference>
<evidence type="ECO:0000256" key="4">
    <source>
        <dbReference type="ARBA" id="ARBA00022912"/>
    </source>
</evidence>